<keyword evidence="3" id="KW-1133">Transmembrane helix</keyword>
<dbReference type="InterPro" id="IPR006059">
    <property type="entry name" value="SBP"/>
</dbReference>
<feature type="transmembrane region" description="Helical" evidence="3">
    <location>
        <begin position="474"/>
        <end position="493"/>
    </location>
</feature>
<dbReference type="Proteomes" id="UP000006238">
    <property type="component" value="Unassembled WGS sequence"/>
</dbReference>
<dbReference type="EMBL" id="ABWN01000022">
    <property type="protein sequence ID" value="EFF69041.1"/>
    <property type="molecule type" value="Genomic_DNA"/>
</dbReference>
<evidence type="ECO:0000313" key="5">
    <source>
        <dbReference type="EMBL" id="EFF69041.1"/>
    </source>
</evidence>
<dbReference type="GeneID" id="98917210"/>
<dbReference type="eggNOG" id="COG0687">
    <property type="taxonomic scope" value="Bacteria"/>
</dbReference>
<protein>
    <recommendedName>
        <fullName evidence="7">ABC transporter, solute-binding protein</fullName>
    </recommendedName>
</protein>
<evidence type="ECO:0000256" key="1">
    <source>
        <dbReference type="ARBA" id="ARBA00022729"/>
    </source>
</evidence>
<reference evidence="5 6" key="1">
    <citation type="submission" date="2010-02" db="EMBL/GenBank/DDBJ databases">
        <authorList>
            <person name="Weinstock G."/>
            <person name="Sodergren E."/>
            <person name="Clifton S."/>
            <person name="Fulton L."/>
            <person name="Fulton B."/>
            <person name="Courtney L."/>
            <person name="Fronick C."/>
            <person name="Harrison M."/>
            <person name="Strong C."/>
            <person name="Farmer C."/>
            <person name="Delahaunty K."/>
            <person name="Markovic C."/>
            <person name="Hall O."/>
            <person name="Minx P."/>
            <person name="Tomlinson C."/>
            <person name="Mitreva M."/>
            <person name="Nelson J."/>
            <person name="Hou S."/>
            <person name="Wollam A."/>
            <person name="Pepin K.H."/>
            <person name="Johnson M."/>
            <person name="Bhonagiri V."/>
            <person name="Zhang X."/>
            <person name="Suruliraj S."/>
            <person name="Warren W."/>
            <person name="Chinwalla A."/>
            <person name="Mardis E.R."/>
            <person name="Wilson R.K."/>
        </authorList>
    </citation>
    <scope>NUCLEOTIDE SEQUENCE [LARGE SCALE GENOMIC DNA]</scope>
    <source>
        <strain evidence="5 6">DSM 2876</strain>
    </source>
</reference>
<dbReference type="PANTHER" id="PTHR30222">
    <property type="entry name" value="SPERMIDINE/PUTRESCINE-BINDING PERIPLASMIC PROTEIN"/>
    <property type="match status" value="1"/>
</dbReference>
<keyword evidence="3" id="KW-0812">Transmembrane</keyword>
<comment type="caution">
    <text evidence="5">The sequence shown here is derived from an EMBL/GenBank/DDBJ whole genome shotgun (WGS) entry which is preliminary data.</text>
</comment>
<evidence type="ECO:0000256" key="4">
    <source>
        <dbReference type="SAM" id="SignalP"/>
    </source>
</evidence>
<name>D4RYE1_9FIRM</name>
<dbReference type="HOGENOM" id="CLU_026974_10_0_9"/>
<keyword evidence="2" id="KW-0175">Coiled coil</keyword>
<feature type="chain" id="PRO_5003062311" description="ABC transporter, solute-binding protein" evidence="4">
    <location>
        <begin position="31"/>
        <end position="497"/>
    </location>
</feature>
<dbReference type="SUPFAM" id="SSF53850">
    <property type="entry name" value="Periplasmic binding protein-like II"/>
    <property type="match status" value="1"/>
</dbReference>
<keyword evidence="1 4" id="KW-0732">Signal</keyword>
<proteinExistence type="predicted"/>
<dbReference type="AlphaFoldDB" id="D4RYE1"/>
<evidence type="ECO:0000313" key="6">
    <source>
        <dbReference type="Proteomes" id="UP000006238"/>
    </source>
</evidence>
<dbReference type="RefSeq" id="WP_005601990.1">
    <property type="nucleotide sequence ID" value="NZ_GG663521.1"/>
</dbReference>
<dbReference type="Pfam" id="PF13416">
    <property type="entry name" value="SBP_bac_8"/>
    <property type="match status" value="1"/>
</dbReference>
<gene>
    <name evidence="5" type="ORF">BUTYVIB_00846</name>
</gene>
<evidence type="ECO:0000256" key="2">
    <source>
        <dbReference type="SAM" id="Coils"/>
    </source>
</evidence>
<accession>D4RYE1</accession>
<keyword evidence="6" id="KW-1185">Reference proteome</keyword>
<dbReference type="Gene3D" id="3.40.190.10">
    <property type="entry name" value="Periplasmic binding protein-like II"/>
    <property type="match status" value="2"/>
</dbReference>
<evidence type="ECO:0008006" key="7">
    <source>
        <dbReference type="Google" id="ProtNLM"/>
    </source>
</evidence>
<feature type="signal peptide" evidence="4">
    <location>
        <begin position="1"/>
        <end position="30"/>
    </location>
</feature>
<feature type="coiled-coil region" evidence="2">
    <location>
        <begin position="250"/>
        <end position="277"/>
    </location>
</feature>
<evidence type="ECO:0000256" key="3">
    <source>
        <dbReference type="SAM" id="Phobius"/>
    </source>
</evidence>
<dbReference type="STRING" id="45851.BHV86_01845"/>
<organism evidence="5 6">
    <name type="scientific">Eshraghiella crossota DSM 2876</name>
    <dbReference type="NCBI Taxonomy" id="511680"/>
    <lineage>
        <taxon>Bacteria</taxon>
        <taxon>Bacillati</taxon>
        <taxon>Bacillota</taxon>
        <taxon>Clostridia</taxon>
        <taxon>Lachnospirales</taxon>
        <taxon>Lachnospiraceae</taxon>
        <taxon>Eshraghiella</taxon>
    </lineage>
</organism>
<dbReference type="PANTHER" id="PTHR30222:SF17">
    <property type="entry name" value="SPERMIDINE_PUTRESCINE-BINDING PERIPLASMIC PROTEIN"/>
    <property type="match status" value="1"/>
</dbReference>
<sequence length="497" mass="57024">MKKLMCRISAFCLAVILGILPLFCINDVKAADDVIRLRVCSWEEYIDEGGWSDDEVIELEDGTVFGKQSMIKDFEDWYYETYGKRVKVEYSCFGTNEELYSQLTLGDSFDLICPSDYMIMKLMAEDKLEPLSEDFFDTGNELNYYVKGVSPYINSVFNENEINGESWSRYAAGYMWGITGFVYNPEVVTKEEASTWSLLLNPKFNRQVTIKDNVRDALFPTIAILKKDLLLDDSFVNSKDYQKNLLYEMNDTDESIIDEAEERLKDIRQNVYSFETDSGKADLISGKVVASLQWSGDGVFAMDQSEENDVYLNWGTPEECTNLWFDGWVMLKSGIKGNDDKKHAAQSFINFLSRSDNVVRNMNYIGYTSVISGGDNPLVYEYVDYCYGAEEDDTDVIEYPVGFFFAGDDEDENYILTINPEQADRQLSAQYPQMDVIKRSAVMQYFDNEANDRINQMWINVRCFNLNRISAKQWRTLGIAAGVVIIATGIIIIKKRK</sequence>
<keyword evidence="3" id="KW-0472">Membrane</keyword>